<evidence type="ECO:0000256" key="3">
    <source>
        <dbReference type="ARBA" id="ARBA00022801"/>
    </source>
</evidence>
<keyword evidence="3" id="KW-0378">Hydrolase</keyword>
<dbReference type="SMART" id="SM00798">
    <property type="entry name" value="AICARFT_IMPCHas"/>
    <property type="match status" value="1"/>
</dbReference>
<dbReference type="AlphaFoldDB" id="A0A6J6DGP5"/>
<evidence type="ECO:0000256" key="1">
    <source>
        <dbReference type="ARBA" id="ARBA00022679"/>
    </source>
</evidence>
<keyword evidence="1" id="KW-0808">Transferase</keyword>
<evidence type="ECO:0000256" key="4">
    <source>
        <dbReference type="ARBA" id="ARBA00023268"/>
    </source>
</evidence>
<evidence type="ECO:0000256" key="2">
    <source>
        <dbReference type="ARBA" id="ARBA00022755"/>
    </source>
</evidence>
<dbReference type="FunFam" id="3.40.140.20:FF:000001">
    <property type="entry name" value="Bifunctional purine biosynthesis protein PurH"/>
    <property type="match status" value="1"/>
</dbReference>
<dbReference type="SUPFAM" id="SSF53927">
    <property type="entry name" value="Cytidine deaminase-like"/>
    <property type="match status" value="1"/>
</dbReference>
<dbReference type="GO" id="GO:0005829">
    <property type="term" value="C:cytosol"/>
    <property type="evidence" value="ECO:0007669"/>
    <property type="project" value="TreeGrafter"/>
</dbReference>
<reference evidence="5" key="1">
    <citation type="submission" date="2020-05" db="EMBL/GenBank/DDBJ databases">
        <authorList>
            <person name="Chiriac C."/>
            <person name="Salcher M."/>
            <person name="Ghai R."/>
            <person name="Kavagutti S V."/>
        </authorList>
    </citation>
    <scope>NUCLEOTIDE SEQUENCE</scope>
</reference>
<proteinExistence type="predicted"/>
<gene>
    <name evidence="5" type="ORF">UFOPK1619_00442</name>
</gene>
<dbReference type="Gene3D" id="3.40.140.20">
    <property type="match status" value="2"/>
</dbReference>
<dbReference type="GO" id="GO:0003937">
    <property type="term" value="F:IMP cyclohydrolase activity"/>
    <property type="evidence" value="ECO:0007669"/>
    <property type="project" value="InterPro"/>
</dbReference>
<keyword evidence="4" id="KW-0511">Multifunctional enzyme</keyword>
<dbReference type="Pfam" id="PF01808">
    <property type="entry name" value="AICARFT_IMPCHas"/>
    <property type="match status" value="1"/>
</dbReference>
<accession>A0A6J6DGP5</accession>
<dbReference type="PANTHER" id="PTHR11692:SF0">
    <property type="entry name" value="BIFUNCTIONAL PURINE BIOSYNTHESIS PROTEIN ATIC"/>
    <property type="match status" value="1"/>
</dbReference>
<organism evidence="5">
    <name type="scientific">freshwater metagenome</name>
    <dbReference type="NCBI Taxonomy" id="449393"/>
    <lineage>
        <taxon>unclassified sequences</taxon>
        <taxon>metagenomes</taxon>
        <taxon>ecological metagenomes</taxon>
    </lineage>
</organism>
<dbReference type="GO" id="GO:0004643">
    <property type="term" value="F:phosphoribosylaminoimidazolecarboxamide formyltransferase activity"/>
    <property type="evidence" value="ECO:0007669"/>
    <property type="project" value="InterPro"/>
</dbReference>
<sequence>MESWWDAAVQLNGKEMSYLNVLDTEAAWQLVSRFDQPAAVIVKHANPCGVAIASTIFEAYTQAHGADPVSAFGGIVAVNGEVNADTARAISEIFTEVVVAPSFSADALEILCKKDNLRLIEGAAPFHSMAIDVRSIDGGLLVQSVDEVDEPLDDFTVVTERAPSDTEWSSLLLAWQTVAATWSNAIVLANGNTVVGIGGGQPNRVDAARLAISRAGERATGSVAASDAFFPFGDTVSALAAAGVTAISQPGGSVRDEESIAVANTHGIAMVFTGTRHFRH</sequence>
<dbReference type="InterPro" id="IPR002695">
    <property type="entry name" value="PurH-like"/>
</dbReference>
<evidence type="ECO:0000313" key="5">
    <source>
        <dbReference type="EMBL" id="CAB4561889.1"/>
    </source>
</evidence>
<dbReference type="GO" id="GO:0006189">
    <property type="term" value="P:'de novo' IMP biosynthetic process"/>
    <property type="evidence" value="ECO:0007669"/>
    <property type="project" value="TreeGrafter"/>
</dbReference>
<dbReference type="EMBL" id="CAEZTI010000066">
    <property type="protein sequence ID" value="CAB4561889.1"/>
    <property type="molecule type" value="Genomic_DNA"/>
</dbReference>
<dbReference type="PANTHER" id="PTHR11692">
    <property type="entry name" value="BIFUNCTIONAL PURINE BIOSYNTHESIS PROTEIN PURH"/>
    <property type="match status" value="1"/>
</dbReference>
<protein>
    <submittedName>
        <fullName evidence="5">Unannotated protein</fullName>
    </submittedName>
</protein>
<dbReference type="InterPro" id="IPR016193">
    <property type="entry name" value="Cytidine_deaminase-like"/>
</dbReference>
<name>A0A6J6DGP5_9ZZZZ</name>
<dbReference type="InterPro" id="IPR024051">
    <property type="entry name" value="AICAR_Tfase_dup_dom_sf"/>
</dbReference>
<keyword evidence="2" id="KW-0658">Purine biosynthesis</keyword>